<dbReference type="RefSeq" id="WP_069911137.1">
    <property type="nucleotide sequence ID" value="NZ_LAJE02000272.1"/>
</dbReference>
<evidence type="ECO:0000256" key="2">
    <source>
        <dbReference type="SAM" id="SignalP"/>
    </source>
</evidence>
<dbReference type="OrthoDB" id="116979at2"/>
<evidence type="ECO:0000313" key="4">
    <source>
        <dbReference type="Proteomes" id="UP000095463"/>
    </source>
</evidence>
<dbReference type="AlphaFoldDB" id="A0A1E5XM08"/>
<organism evidence="3 4">
    <name type="scientific">Devosia insulae DS-56</name>
    <dbReference type="NCBI Taxonomy" id="1116389"/>
    <lineage>
        <taxon>Bacteria</taxon>
        <taxon>Pseudomonadati</taxon>
        <taxon>Pseudomonadota</taxon>
        <taxon>Alphaproteobacteria</taxon>
        <taxon>Hyphomicrobiales</taxon>
        <taxon>Devosiaceae</taxon>
        <taxon>Devosia</taxon>
    </lineage>
</organism>
<keyword evidence="1 2" id="KW-0732">Signal</keyword>
<proteinExistence type="predicted"/>
<evidence type="ECO:0000313" key="3">
    <source>
        <dbReference type="EMBL" id="OEO29627.1"/>
    </source>
</evidence>
<evidence type="ECO:0008006" key="5">
    <source>
        <dbReference type="Google" id="ProtNLM"/>
    </source>
</evidence>
<accession>A0A1E5XM08</accession>
<feature type="signal peptide" evidence="2">
    <location>
        <begin position="1"/>
        <end position="27"/>
    </location>
</feature>
<reference evidence="3 4" key="1">
    <citation type="journal article" date="2015" name="Genome Announc.">
        <title>Genome Assemblies of Three Soil-Associated Devosia species: D. insulae, D. limi, and D. soli.</title>
        <authorList>
            <person name="Hassan Y.I."/>
            <person name="Lepp D."/>
            <person name="Zhou T."/>
        </authorList>
    </citation>
    <scope>NUCLEOTIDE SEQUENCE [LARGE SCALE GENOMIC DNA]</scope>
    <source>
        <strain evidence="3 4">DS-56</strain>
    </source>
</reference>
<dbReference type="Pfam" id="PF09865">
    <property type="entry name" value="DUF2092"/>
    <property type="match status" value="1"/>
</dbReference>
<comment type="caution">
    <text evidence="3">The sequence shown here is derived from an EMBL/GenBank/DDBJ whole genome shotgun (WGS) entry which is preliminary data.</text>
</comment>
<keyword evidence="4" id="KW-1185">Reference proteome</keyword>
<sequence>MRRKFVGLSAMPALCGLFAIAPGPILAQDAAKKAVAPIEAAASADVIEPASVEALKSMAAYIAGLGAFNLDSTFETELVLDNDQKVGIGGTTSYEVKRPDGLKVELVGDLGSREFIYDGKLLTVVSPTDEVYGQVDVAPTIKQMLEQVAYHLDIEVPLADLFDYGTEDSVVDKITEGFLVGPATIDGKASKHWAFRTDGKDFEVWIADGDAPVPLKIVIDDDTQPARPRFEANLAWTADAAPDAADFAFTAPAGYQQIDFLAATSEVEKTK</sequence>
<gene>
    <name evidence="3" type="ORF">VW23_024695</name>
</gene>
<dbReference type="SUPFAM" id="SSF89392">
    <property type="entry name" value="Prokaryotic lipoproteins and lipoprotein localization factors"/>
    <property type="match status" value="1"/>
</dbReference>
<evidence type="ECO:0000256" key="1">
    <source>
        <dbReference type="ARBA" id="ARBA00022729"/>
    </source>
</evidence>
<protein>
    <recommendedName>
        <fullName evidence="5">DUF2092 domain-containing protein</fullName>
    </recommendedName>
</protein>
<dbReference type="InterPro" id="IPR019207">
    <property type="entry name" value="DUF2092"/>
</dbReference>
<name>A0A1E5XM08_9HYPH</name>
<dbReference type="InterPro" id="IPR029046">
    <property type="entry name" value="LolA/LolB/LppX"/>
</dbReference>
<dbReference type="Proteomes" id="UP000095463">
    <property type="component" value="Unassembled WGS sequence"/>
</dbReference>
<feature type="chain" id="PRO_5009190281" description="DUF2092 domain-containing protein" evidence="2">
    <location>
        <begin position="28"/>
        <end position="271"/>
    </location>
</feature>
<dbReference type="EMBL" id="LAJE02000272">
    <property type="protein sequence ID" value="OEO29627.1"/>
    <property type="molecule type" value="Genomic_DNA"/>
</dbReference>